<dbReference type="GO" id="GO:0005783">
    <property type="term" value="C:endoplasmic reticulum"/>
    <property type="evidence" value="ECO:0007669"/>
    <property type="project" value="TreeGrafter"/>
</dbReference>
<dbReference type="Proteomes" id="UP000185944">
    <property type="component" value="Unassembled WGS sequence"/>
</dbReference>
<dbReference type="PANTHER" id="PTHR13693">
    <property type="entry name" value="CLASS II AMINOTRANSFERASE/8-AMINO-7-OXONONANOATE SYNTHASE"/>
    <property type="match status" value="1"/>
</dbReference>
<dbReference type="GO" id="GO:0030170">
    <property type="term" value="F:pyridoxal phosphate binding"/>
    <property type="evidence" value="ECO:0007669"/>
    <property type="project" value="InterPro"/>
</dbReference>
<dbReference type="EC" id="2.3.1.50" evidence="5"/>
<dbReference type="EMBL" id="LTDL01000040">
    <property type="protein sequence ID" value="OAG29401.1"/>
    <property type="molecule type" value="Genomic_DNA"/>
</dbReference>
<dbReference type="SUPFAM" id="SSF53383">
    <property type="entry name" value="PLP-dependent transferases"/>
    <property type="match status" value="1"/>
</dbReference>
<keyword evidence="7" id="KW-0663">Pyridoxal phosphate</keyword>
<dbReference type="AlphaFoldDB" id="A0A177ECZ9"/>
<dbReference type="InterPro" id="IPR050087">
    <property type="entry name" value="AON_synthase_class-II"/>
</dbReference>
<dbReference type="PANTHER" id="PTHR13693:SF2">
    <property type="entry name" value="SERINE PALMITOYLTRANSFERASE 1"/>
    <property type="match status" value="1"/>
</dbReference>
<dbReference type="RefSeq" id="XP_067544049.1">
    <property type="nucleotide sequence ID" value="XM_067687952.1"/>
</dbReference>
<evidence type="ECO:0000256" key="8">
    <source>
        <dbReference type="ARBA" id="ARBA00022919"/>
    </source>
</evidence>
<evidence type="ECO:0000256" key="7">
    <source>
        <dbReference type="ARBA" id="ARBA00022898"/>
    </source>
</evidence>
<evidence type="ECO:0000256" key="5">
    <source>
        <dbReference type="ARBA" id="ARBA00013220"/>
    </source>
</evidence>
<proteinExistence type="inferred from homology"/>
<dbReference type="GeneID" id="93646884"/>
<dbReference type="GO" id="GO:0046512">
    <property type="term" value="P:sphingosine biosynthetic process"/>
    <property type="evidence" value="ECO:0007669"/>
    <property type="project" value="TreeGrafter"/>
</dbReference>
<keyword evidence="8" id="KW-0746">Sphingolipid metabolism</keyword>
<keyword evidence="6 12" id="KW-0808">Transferase</keyword>
<evidence type="ECO:0000256" key="9">
    <source>
        <dbReference type="ARBA" id="ARBA00023098"/>
    </source>
</evidence>
<dbReference type="OrthoDB" id="3168162at2759"/>
<reference evidence="12 13" key="1">
    <citation type="submission" date="2016-02" db="EMBL/GenBank/DDBJ databases">
        <title>Discovery of a natural microsporidian pathogen with a broad tissue tropism in Caenorhabditis elegans.</title>
        <authorList>
            <person name="Luallen R.J."/>
            <person name="Reinke A.W."/>
            <person name="Tong L."/>
            <person name="Botts M.R."/>
            <person name="Felix M.-A."/>
            <person name="Troemel E.R."/>
        </authorList>
    </citation>
    <scope>NUCLEOTIDE SEQUENCE [LARGE SCALE GENOMIC DNA]</scope>
    <source>
        <strain evidence="12 13">JUm2807</strain>
    </source>
</reference>
<evidence type="ECO:0000256" key="3">
    <source>
        <dbReference type="ARBA" id="ARBA00004991"/>
    </source>
</evidence>
<dbReference type="VEuPathDB" id="MicrosporidiaDB:NEDG_00534"/>
<evidence type="ECO:0000256" key="2">
    <source>
        <dbReference type="ARBA" id="ARBA00004760"/>
    </source>
</evidence>
<organism evidence="12 13">
    <name type="scientific">Nematocida displodere</name>
    <dbReference type="NCBI Taxonomy" id="1805483"/>
    <lineage>
        <taxon>Eukaryota</taxon>
        <taxon>Fungi</taxon>
        <taxon>Fungi incertae sedis</taxon>
        <taxon>Microsporidia</taxon>
        <taxon>Nematocida</taxon>
    </lineage>
</organism>
<dbReference type="GO" id="GO:0004758">
    <property type="term" value="F:serine C-palmitoyltransferase activity"/>
    <property type="evidence" value="ECO:0007669"/>
    <property type="project" value="TreeGrafter"/>
</dbReference>
<evidence type="ECO:0000256" key="4">
    <source>
        <dbReference type="ARBA" id="ARBA00008392"/>
    </source>
</evidence>
<dbReference type="STRING" id="1805483.A0A177ECZ9"/>
<sequence length="512" mass="57041">MFDTFWGALYSLKDPYQNNPVRIVLEIVLLGLVLKYAFSQQRKGRRTNEIILSPEQIEQVIKEWEPKEMGIDVKEEAPAQPRYFLSSFNVFLFNGALSGTKHGSLPEDGLPGERPEDTLRKKALLRGIIDKYGVGTCGPRGFYGTLDLQITLEESLARSLGVEGVVLYAHALLAVSSVIKCFCKKSDVIFYDHRSSVSIRRGIYASRAKAISYSSPEDLNSKLSLEGTRRKFIMTEGIFEETGETADIGAVVRAKRAHKAFLLLDESISIPMLGSRGCVGFFGINPKEIDLWIGSLASGYGSAGGFCGSTAEISSQQRLSSLAYCFSASMPAFLTYFAQLNLESVHGWEKKYQGQLKHEAESSTEEESSSEFSYVPEIEFPRRKSLRSPKFARSCQRENNPLVNYQGARALMKCFNKKAQRATVPARAKHDLFTPIVQIVFLEECENRSDMSQRVHRKLQRSGILTRATNCPEPAILAIVDNSLSIKTAEVLGEEMLKLIAPLFLAPPSSER</sequence>
<dbReference type="GO" id="GO:0046513">
    <property type="term" value="P:ceramide biosynthetic process"/>
    <property type="evidence" value="ECO:0007669"/>
    <property type="project" value="TreeGrafter"/>
</dbReference>
<feature type="domain" description="Aminotransferase class I/classII large" evidence="11">
    <location>
        <begin position="130"/>
        <end position="359"/>
    </location>
</feature>
<dbReference type="Pfam" id="PF00155">
    <property type="entry name" value="Aminotran_1_2"/>
    <property type="match status" value="1"/>
</dbReference>
<keyword evidence="9" id="KW-0443">Lipid metabolism</keyword>
<name>A0A177ECZ9_9MICR</name>
<comment type="caution">
    <text evidence="12">The sequence shown here is derived from an EMBL/GenBank/DDBJ whole genome shotgun (WGS) entry which is preliminary data.</text>
</comment>
<accession>A0A177ECZ9</accession>
<evidence type="ECO:0000259" key="11">
    <source>
        <dbReference type="Pfam" id="PF00155"/>
    </source>
</evidence>
<keyword evidence="10" id="KW-0012">Acyltransferase</keyword>
<evidence type="ECO:0000313" key="12">
    <source>
        <dbReference type="EMBL" id="OAG29401.1"/>
    </source>
</evidence>
<dbReference type="Gene3D" id="3.40.640.10">
    <property type="entry name" value="Type I PLP-dependent aspartate aminotransferase-like (Major domain)"/>
    <property type="match status" value="1"/>
</dbReference>
<comment type="cofactor">
    <cofactor evidence="1">
        <name>pyridoxal 5'-phosphate</name>
        <dbReference type="ChEBI" id="CHEBI:597326"/>
    </cofactor>
</comment>
<dbReference type="InterPro" id="IPR004839">
    <property type="entry name" value="Aminotransferase_I/II_large"/>
</dbReference>
<comment type="similarity">
    <text evidence="4">Belongs to the class-II pyridoxal-phosphate-dependent aminotransferase family.</text>
</comment>
<dbReference type="InterPro" id="IPR015424">
    <property type="entry name" value="PyrdxlP-dep_Trfase"/>
</dbReference>
<evidence type="ECO:0000256" key="1">
    <source>
        <dbReference type="ARBA" id="ARBA00001933"/>
    </source>
</evidence>
<dbReference type="GO" id="GO:0016020">
    <property type="term" value="C:membrane"/>
    <property type="evidence" value="ECO:0007669"/>
    <property type="project" value="GOC"/>
</dbReference>
<dbReference type="InterPro" id="IPR015421">
    <property type="entry name" value="PyrdxlP-dep_Trfase_major"/>
</dbReference>
<evidence type="ECO:0000256" key="6">
    <source>
        <dbReference type="ARBA" id="ARBA00022679"/>
    </source>
</evidence>
<comment type="pathway">
    <text evidence="3">Sphingolipid metabolism.</text>
</comment>
<evidence type="ECO:0000256" key="10">
    <source>
        <dbReference type="ARBA" id="ARBA00023315"/>
    </source>
</evidence>
<gene>
    <name evidence="12" type="ORF">NEDG_00534</name>
</gene>
<evidence type="ECO:0000313" key="13">
    <source>
        <dbReference type="Proteomes" id="UP000185944"/>
    </source>
</evidence>
<keyword evidence="13" id="KW-1185">Reference proteome</keyword>
<protein>
    <recommendedName>
        <fullName evidence="5">serine C-palmitoyltransferase</fullName>
        <ecNumber evidence="5">2.3.1.50</ecNumber>
    </recommendedName>
</protein>
<comment type="pathway">
    <text evidence="2">Lipid metabolism; sphingolipid metabolism.</text>
</comment>